<dbReference type="Proteomes" id="UP000319004">
    <property type="component" value="Chromosome"/>
</dbReference>
<dbReference type="RefSeq" id="WP_145385013.1">
    <property type="nucleotide sequence ID" value="NZ_CP037423.1"/>
</dbReference>
<keyword evidence="2" id="KW-1185">Reference proteome</keyword>
<proteinExistence type="predicted"/>
<evidence type="ECO:0000313" key="1">
    <source>
        <dbReference type="EMBL" id="QDV41266.1"/>
    </source>
</evidence>
<protein>
    <recommendedName>
        <fullName evidence="3">Tetratricopeptide repeat protein</fullName>
    </recommendedName>
</protein>
<dbReference type="AlphaFoldDB" id="A0A518HKA3"/>
<gene>
    <name evidence="1" type="ORF">Enr13x_11040</name>
</gene>
<organism evidence="1 2">
    <name type="scientific">Stieleria neptunia</name>
    <dbReference type="NCBI Taxonomy" id="2527979"/>
    <lineage>
        <taxon>Bacteria</taxon>
        <taxon>Pseudomonadati</taxon>
        <taxon>Planctomycetota</taxon>
        <taxon>Planctomycetia</taxon>
        <taxon>Pirellulales</taxon>
        <taxon>Pirellulaceae</taxon>
        <taxon>Stieleria</taxon>
    </lineage>
</organism>
<dbReference type="KEGG" id="snep:Enr13x_11040"/>
<sequence length="305" mass="33758">MSPLGMAGLMAPRRRRRCRLKPSDGTAAITLHQSDEPPPLEPSRASSLLGRWLVPLGTGMLLGAAILAVARPVFVATDADQDSVGEGLLKTQQLDSLFRVIESQLQEDSSHLASYRKLLDTFLVYDRQYVAQASVNPATRLAKAYAAKRIGHCYQAIGELEGACEYYRQSRDLFGACLQADPKLVELYSLWLNAHAQIAYVEFARGNVRSAESEFRTALHVLQESTLVPDFEYHNSLFPELKLLAQLGLELKLYAESLQVAERLALSAKKLTDRSPQDAELARDAVDAERYLNLVSSLLAQQGNQ</sequence>
<dbReference type="Gene3D" id="1.25.40.10">
    <property type="entry name" value="Tetratricopeptide repeat domain"/>
    <property type="match status" value="1"/>
</dbReference>
<dbReference type="EMBL" id="CP037423">
    <property type="protein sequence ID" value="QDV41266.1"/>
    <property type="molecule type" value="Genomic_DNA"/>
</dbReference>
<dbReference type="SUPFAM" id="SSF48452">
    <property type="entry name" value="TPR-like"/>
    <property type="match status" value="1"/>
</dbReference>
<evidence type="ECO:0000313" key="2">
    <source>
        <dbReference type="Proteomes" id="UP000319004"/>
    </source>
</evidence>
<dbReference type="OrthoDB" id="9832744at2"/>
<evidence type="ECO:0008006" key="3">
    <source>
        <dbReference type="Google" id="ProtNLM"/>
    </source>
</evidence>
<accession>A0A518HKA3</accession>
<reference evidence="1 2" key="1">
    <citation type="submission" date="2019-03" db="EMBL/GenBank/DDBJ databases">
        <title>Deep-cultivation of Planctomycetes and their phenomic and genomic characterization uncovers novel biology.</title>
        <authorList>
            <person name="Wiegand S."/>
            <person name="Jogler M."/>
            <person name="Boedeker C."/>
            <person name="Pinto D."/>
            <person name="Vollmers J."/>
            <person name="Rivas-Marin E."/>
            <person name="Kohn T."/>
            <person name="Peeters S.H."/>
            <person name="Heuer A."/>
            <person name="Rast P."/>
            <person name="Oberbeckmann S."/>
            <person name="Bunk B."/>
            <person name="Jeske O."/>
            <person name="Meyerdierks A."/>
            <person name="Storesund J.E."/>
            <person name="Kallscheuer N."/>
            <person name="Luecker S."/>
            <person name="Lage O.M."/>
            <person name="Pohl T."/>
            <person name="Merkel B.J."/>
            <person name="Hornburger P."/>
            <person name="Mueller R.-W."/>
            <person name="Bruemmer F."/>
            <person name="Labrenz M."/>
            <person name="Spormann A.M."/>
            <person name="Op den Camp H."/>
            <person name="Overmann J."/>
            <person name="Amann R."/>
            <person name="Jetten M.S.M."/>
            <person name="Mascher T."/>
            <person name="Medema M.H."/>
            <person name="Devos D.P."/>
            <person name="Kaster A.-K."/>
            <person name="Ovreas L."/>
            <person name="Rohde M."/>
            <person name="Galperin M.Y."/>
            <person name="Jogler C."/>
        </authorList>
    </citation>
    <scope>NUCLEOTIDE SEQUENCE [LARGE SCALE GENOMIC DNA]</scope>
    <source>
        <strain evidence="1 2">Enr13</strain>
    </source>
</reference>
<name>A0A518HKA3_9BACT</name>
<dbReference type="InterPro" id="IPR011990">
    <property type="entry name" value="TPR-like_helical_dom_sf"/>
</dbReference>